<organism evidence="2 3">
    <name type="scientific">Trifolium medium</name>
    <dbReference type="NCBI Taxonomy" id="97028"/>
    <lineage>
        <taxon>Eukaryota</taxon>
        <taxon>Viridiplantae</taxon>
        <taxon>Streptophyta</taxon>
        <taxon>Embryophyta</taxon>
        <taxon>Tracheophyta</taxon>
        <taxon>Spermatophyta</taxon>
        <taxon>Magnoliopsida</taxon>
        <taxon>eudicotyledons</taxon>
        <taxon>Gunneridae</taxon>
        <taxon>Pentapetalae</taxon>
        <taxon>rosids</taxon>
        <taxon>fabids</taxon>
        <taxon>Fabales</taxon>
        <taxon>Fabaceae</taxon>
        <taxon>Papilionoideae</taxon>
        <taxon>50 kb inversion clade</taxon>
        <taxon>NPAAA clade</taxon>
        <taxon>Hologalegina</taxon>
        <taxon>IRL clade</taxon>
        <taxon>Trifolieae</taxon>
        <taxon>Trifolium</taxon>
    </lineage>
</organism>
<feature type="non-terminal residue" evidence="2">
    <location>
        <position position="1"/>
    </location>
</feature>
<dbReference type="SUPFAM" id="SSF53686">
    <property type="entry name" value="Tryptophan synthase beta subunit-like PLP-dependent enzymes"/>
    <property type="match status" value="1"/>
</dbReference>
<name>A0A392NIG6_9FABA</name>
<dbReference type="InterPro" id="IPR050214">
    <property type="entry name" value="Cys_Synth/Cystath_Beta-Synth"/>
</dbReference>
<dbReference type="PANTHER" id="PTHR10314">
    <property type="entry name" value="CYSTATHIONINE BETA-SYNTHASE"/>
    <property type="match status" value="1"/>
</dbReference>
<accession>A0A392NIG6</accession>
<evidence type="ECO:0000259" key="1">
    <source>
        <dbReference type="Pfam" id="PF00291"/>
    </source>
</evidence>
<dbReference type="Pfam" id="PF00291">
    <property type="entry name" value="PALP"/>
    <property type="match status" value="1"/>
</dbReference>
<evidence type="ECO:0000313" key="2">
    <source>
        <dbReference type="EMBL" id="MCH99029.1"/>
    </source>
</evidence>
<dbReference type="InterPro" id="IPR036052">
    <property type="entry name" value="TrpB-like_PALP_sf"/>
</dbReference>
<proteinExistence type="predicted"/>
<feature type="non-terminal residue" evidence="2">
    <location>
        <position position="174"/>
    </location>
</feature>
<dbReference type="Proteomes" id="UP000265520">
    <property type="component" value="Unassembled WGS sequence"/>
</dbReference>
<comment type="caution">
    <text evidence="2">The sequence shown here is derived from an EMBL/GenBank/DDBJ whole genome shotgun (WGS) entry which is preliminary data.</text>
</comment>
<protein>
    <submittedName>
        <fullName evidence="2">Cysteine synthase-like</fullName>
    </submittedName>
</protein>
<dbReference type="AlphaFoldDB" id="A0A392NIG6"/>
<dbReference type="EMBL" id="LXQA010039173">
    <property type="protein sequence ID" value="MCH99029.1"/>
    <property type="molecule type" value="Genomic_DNA"/>
</dbReference>
<dbReference type="InterPro" id="IPR001926">
    <property type="entry name" value="TrpB-like_PALP"/>
</dbReference>
<feature type="domain" description="Tryptophan synthase beta chain-like PALP" evidence="1">
    <location>
        <begin position="54"/>
        <end position="174"/>
    </location>
</feature>
<evidence type="ECO:0000313" key="3">
    <source>
        <dbReference type="Proteomes" id="UP000265520"/>
    </source>
</evidence>
<sequence length="174" mass="18739">ALSMIEDAENKGLITPGKTVHITQSVSLSEVISTVNLDWTAERIQFHKVPDTSGLASIAALRGYKLLVTMPSYVSLERKIILLAFGAEVYLTDPAKGVDGVLEKADELLAKTPNSYMLNQLENPANPQIHYETTGPEIWRDSGGKIDALVSGIGTGGTITGVGKFLKEKNSEIK</sequence>
<dbReference type="Gene3D" id="3.40.50.1100">
    <property type="match status" value="2"/>
</dbReference>
<reference evidence="2 3" key="1">
    <citation type="journal article" date="2018" name="Front. Plant Sci.">
        <title>Red Clover (Trifolium pratense) and Zigzag Clover (T. medium) - A Picture of Genomic Similarities and Differences.</title>
        <authorList>
            <person name="Dluhosova J."/>
            <person name="Istvanek J."/>
            <person name="Nedelnik J."/>
            <person name="Repkova J."/>
        </authorList>
    </citation>
    <scope>NUCLEOTIDE SEQUENCE [LARGE SCALE GENOMIC DNA]</scope>
    <source>
        <strain evidence="3">cv. 10/8</strain>
        <tissue evidence="2">Leaf</tissue>
    </source>
</reference>
<keyword evidence="3" id="KW-1185">Reference proteome</keyword>